<dbReference type="Gene3D" id="1.20.58.60">
    <property type="match status" value="1"/>
</dbReference>
<dbReference type="SMR" id="A7T683"/>
<name>A7T683_NEMVE</name>
<evidence type="ECO:0000256" key="1">
    <source>
        <dbReference type="SAM" id="MobiDB-lite"/>
    </source>
</evidence>
<proteinExistence type="predicted"/>
<feature type="region of interest" description="Disordered" evidence="1">
    <location>
        <begin position="236"/>
        <end position="285"/>
    </location>
</feature>
<dbReference type="PANTHER" id="PTHR45845:SF3">
    <property type="entry name" value="PURATROPHIN-1-LIKE, ISOFORM A"/>
    <property type="match status" value="1"/>
</dbReference>
<evidence type="ECO:0000313" key="3">
    <source>
        <dbReference type="Proteomes" id="UP000001593"/>
    </source>
</evidence>
<dbReference type="AlphaFoldDB" id="A7T683"/>
<gene>
    <name evidence="2" type="ORF">NEMVEDRAFT_v1g222901</name>
</gene>
<dbReference type="InParanoid" id="A7T683"/>
<feature type="compositionally biased region" description="Polar residues" evidence="1">
    <location>
        <begin position="243"/>
        <end position="264"/>
    </location>
</feature>
<dbReference type="HOGENOM" id="CLU_781437_0_0_1"/>
<dbReference type="InterPro" id="IPR052231">
    <property type="entry name" value="Rho_GEF_signaling-related"/>
</dbReference>
<keyword evidence="3" id="KW-1185">Reference proteome</keyword>
<organism evidence="2 3">
    <name type="scientific">Nematostella vectensis</name>
    <name type="common">Starlet sea anemone</name>
    <dbReference type="NCBI Taxonomy" id="45351"/>
    <lineage>
        <taxon>Eukaryota</taxon>
        <taxon>Metazoa</taxon>
        <taxon>Cnidaria</taxon>
        <taxon>Anthozoa</taxon>
        <taxon>Hexacorallia</taxon>
        <taxon>Actiniaria</taxon>
        <taxon>Edwardsiidae</taxon>
        <taxon>Nematostella</taxon>
    </lineage>
</organism>
<feature type="compositionally biased region" description="Acidic residues" evidence="1">
    <location>
        <begin position="266"/>
        <end position="281"/>
    </location>
</feature>
<sequence length="355" mass="39775">MESVPQRELSNIGTTQNDNRVDVVYDSAALCPSESCPGALHIVYIVARKDSPLLMFSTTKIKEQLNFEVLSWIRTEGESFLSKHTELGDSIGHVTSLKEDFDAFETVAKSYCDQTENLLAEGRSLYEGGHYEGVGLKERCRVLEEASEWAISTLRQMALMNMEEILSLEGVAALRGKLQSYLADSPAWQDSRLHRISEIATNVGHERMIRQAEGILTRYKEVEDMLEQRQGTLARAEERLQGHPSSEISSTVTGGSDESGSTPPQDGDESDLYPESDDDIDSSLLSVEGLDLKPKRKISDDKMYSWKEQPLESVEEEEVLSPRVQDSFLRELENCKERPLQIGSCFLKWVGQGST</sequence>
<accession>A7T683</accession>
<evidence type="ECO:0000313" key="2">
    <source>
        <dbReference type="EMBL" id="EDO28525.1"/>
    </source>
</evidence>
<dbReference type="PhylomeDB" id="A7T683"/>
<dbReference type="SUPFAM" id="SSF46966">
    <property type="entry name" value="Spectrin repeat"/>
    <property type="match status" value="1"/>
</dbReference>
<dbReference type="EMBL" id="DS471460">
    <property type="protein sequence ID" value="EDO28525.1"/>
    <property type="molecule type" value="Genomic_DNA"/>
</dbReference>
<dbReference type="Proteomes" id="UP000001593">
    <property type="component" value="Unassembled WGS sequence"/>
</dbReference>
<protein>
    <submittedName>
        <fullName evidence="2">Uncharacterized protein</fullName>
    </submittedName>
</protein>
<dbReference type="PANTHER" id="PTHR45845">
    <property type="entry name" value="RHO GUANINE NUCLEOTIDE EXCHANGE FACTOR-RELATED"/>
    <property type="match status" value="1"/>
</dbReference>
<reference evidence="2 3" key="1">
    <citation type="journal article" date="2007" name="Science">
        <title>Sea anemone genome reveals ancestral eumetazoan gene repertoire and genomic organization.</title>
        <authorList>
            <person name="Putnam N.H."/>
            <person name="Srivastava M."/>
            <person name="Hellsten U."/>
            <person name="Dirks B."/>
            <person name="Chapman J."/>
            <person name="Salamov A."/>
            <person name="Terry A."/>
            <person name="Shapiro H."/>
            <person name="Lindquist E."/>
            <person name="Kapitonov V.V."/>
            <person name="Jurka J."/>
            <person name="Genikhovich G."/>
            <person name="Grigoriev I.V."/>
            <person name="Lucas S.M."/>
            <person name="Steele R.E."/>
            <person name="Finnerty J.R."/>
            <person name="Technau U."/>
            <person name="Martindale M.Q."/>
            <person name="Rokhsar D.S."/>
        </authorList>
    </citation>
    <scope>NUCLEOTIDE SEQUENCE [LARGE SCALE GENOMIC DNA]</scope>
    <source>
        <strain evidence="3">CH2 X CH6</strain>
    </source>
</reference>